<dbReference type="EMBL" id="JACOGC010000008">
    <property type="protein sequence ID" value="MBC3886529.1"/>
    <property type="molecule type" value="Genomic_DNA"/>
</dbReference>
<evidence type="ECO:0000256" key="3">
    <source>
        <dbReference type="ARBA" id="ARBA00022605"/>
    </source>
</evidence>
<comment type="subunit">
    <text evidence="6">Homodimer.</text>
</comment>
<dbReference type="NCBIfam" id="NF002325">
    <property type="entry name" value="PRK01278.1"/>
    <property type="match status" value="1"/>
</dbReference>
<gene>
    <name evidence="6" type="primary">argD</name>
    <name evidence="7" type="ORF">H8K27_15480</name>
</gene>
<comment type="caution">
    <text evidence="6">Lacks conserved residue(s) required for the propagation of feature annotation.</text>
</comment>
<evidence type="ECO:0000256" key="1">
    <source>
        <dbReference type="ARBA" id="ARBA00022571"/>
    </source>
</evidence>
<comment type="pathway">
    <text evidence="6">Amino-acid biosynthesis; L-arginine biosynthesis; N(2)-acetyl-L-ornithine from L-glutamate: step 4/4.</text>
</comment>
<dbReference type="Proteomes" id="UP000613113">
    <property type="component" value="Unassembled WGS sequence"/>
</dbReference>
<name>A0ABR6YRK0_9BURK</name>
<dbReference type="Pfam" id="PF00202">
    <property type="entry name" value="Aminotran_3"/>
    <property type="match status" value="1"/>
</dbReference>
<dbReference type="InterPro" id="IPR005814">
    <property type="entry name" value="Aminotrans_3"/>
</dbReference>
<keyword evidence="3 6" id="KW-0028">Amino-acid biosynthesis</keyword>
<keyword evidence="8" id="KW-1185">Reference proteome</keyword>
<dbReference type="GO" id="GO:0003992">
    <property type="term" value="F:N2-acetyl-L-ornithine:2-oxoglutarate 5-aminotransferase activity"/>
    <property type="evidence" value="ECO:0007669"/>
    <property type="project" value="UniProtKB-EC"/>
</dbReference>
<comment type="catalytic activity">
    <reaction evidence="6">
        <text>N(2)-acetyl-L-ornithine + 2-oxoglutarate = N-acetyl-L-glutamate 5-semialdehyde + L-glutamate</text>
        <dbReference type="Rhea" id="RHEA:18049"/>
        <dbReference type="ChEBI" id="CHEBI:16810"/>
        <dbReference type="ChEBI" id="CHEBI:29123"/>
        <dbReference type="ChEBI" id="CHEBI:29985"/>
        <dbReference type="ChEBI" id="CHEBI:57805"/>
        <dbReference type="EC" id="2.6.1.11"/>
    </reaction>
</comment>
<evidence type="ECO:0000256" key="5">
    <source>
        <dbReference type="ARBA" id="ARBA00022898"/>
    </source>
</evidence>
<dbReference type="PROSITE" id="PS00600">
    <property type="entry name" value="AA_TRANSFER_CLASS_3"/>
    <property type="match status" value="1"/>
</dbReference>
<dbReference type="InterPro" id="IPR015424">
    <property type="entry name" value="PyrdxlP-dep_Trfase"/>
</dbReference>
<feature type="binding site" evidence="6">
    <location>
        <position position="276"/>
    </location>
    <ligand>
        <name>pyridoxal 5'-phosphate</name>
        <dbReference type="ChEBI" id="CHEBI:597326"/>
    </ligand>
</feature>
<feature type="binding site" evidence="6">
    <location>
        <begin position="219"/>
        <end position="222"/>
    </location>
    <ligand>
        <name>pyridoxal 5'-phosphate</name>
        <dbReference type="ChEBI" id="CHEBI:597326"/>
    </ligand>
</feature>
<dbReference type="RefSeq" id="WP_186864073.1">
    <property type="nucleotide sequence ID" value="NZ_JACOGC010000008.1"/>
</dbReference>
<comment type="caution">
    <text evidence="7">The sequence shown here is derived from an EMBL/GenBank/DDBJ whole genome shotgun (WGS) entry which is preliminary data.</text>
</comment>
<proteinExistence type="inferred from homology"/>
<dbReference type="PANTHER" id="PTHR11986">
    <property type="entry name" value="AMINOTRANSFERASE CLASS III"/>
    <property type="match status" value="1"/>
</dbReference>
<organism evidence="7 8">
    <name type="scientific">Undibacterium griseum</name>
    <dbReference type="NCBI Taxonomy" id="2762295"/>
    <lineage>
        <taxon>Bacteria</taxon>
        <taxon>Pseudomonadati</taxon>
        <taxon>Pseudomonadota</taxon>
        <taxon>Betaproteobacteria</taxon>
        <taxon>Burkholderiales</taxon>
        <taxon>Oxalobacteraceae</taxon>
        <taxon>Undibacterium</taxon>
    </lineage>
</organism>
<dbReference type="HAMAP" id="MF_01107">
    <property type="entry name" value="ArgD_aminotrans_3"/>
    <property type="match status" value="1"/>
</dbReference>
<comment type="cofactor">
    <cofactor evidence="6">
        <name>pyridoxal 5'-phosphate</name>
        <dbReference type="ChEBI" id="CHEBI:597326"/>
    </cofactor>
    <text evidence="6">Binds 1 pyridoxal phosphate per subunit.</text>
</comment>
<dbReference type="InterPro" id="IPR015422">
    <property type="entry name" value="PyrdxlP-dep_Trfase_small"/>
</dbReference>
<evidence type="ECO:0000256" key="4">
    <source>
        <dbReference type="ARBA" id="ARBA00022679"/>
    </source>
</evidence>
<keyword evidence="5 6" id="KW-0663">Pyridoxal phosphate</keyword>
<dbReference type="EC" id="2.6.1.11" evidence="6"/>
<dbReference type="Gene3D" id="3.90.1150.10">
    <property type="entry name" value="Aspartate Aminotransferase, domain 1"/>
    <property type="match status" value="1"/>
</dbReference>
<keyword evidence="1 6" id="KW-0055">Arginine biosynthesis</keyword>
<dbReference type="SUPFAM" id="SSF53383">
    <property type="entry name" value="PLP-dependent transferases"/>
    <property type="match status" value="1"/>
</dbReference>
<dbReference type="NCBIfam" id="NF002985">
    <property type="entry name" value="PRK03715.1"/>
    <property type="match status" value="1"/>
</dbReference>
<dbReference type="InterPro" id="IPR004636">
    <property type="entry name" value="AcOrn/SuccOrn_fam"/>
</dbReference>
<evidence type="ECO:0000256" key="2">
    <source>
        <dbReference type="ARBA" id="ARBA00022576"/>
    </source>
</evidence>
<sequence length="396" mass="43029">MEFSQYNVNSLMYITPRPEIVFTEGRGMWLTDNNGKRYLDYLQGWAVNCLGHCPAVIHEALVAQSQKLLNPSPAFYNAPMVELATMLTQQSCFDRVFFTNSGAEANEGAVKLARKWGQLNKNGAYEIITFDHGFHGRTLAMMSASGKPGWDTIFAPQVSGFPKADLNDIASVEKLITDKTVGVMLEPVQGEGGVIPASREFMQALRALTEKHGILLIVDEVQTGMGRTGELFGYQLSGIEPDIMTLAKGIGGGVPLGALLCREEVACFVPGDQGGTYNGAPLMTAVGIAVLKTVGQPEFLAAVKESGAYLSQQLMKLSDDFGLQGERGEGLLRALKLGQPIGAQIVETARNMEPFGLLLNSPRPDLLRFMPALNVSKEEIDQMLAMLREILAQIKK</sequence>
<dbReference type="Gene3D" id="3.40.640.10">
    <property type="entry name" value="Type I PLP-dependent aspartate aminotransferase-like (Major domain)"/>
    <property type="match status" value="1"/>
</dbReference>
<keyword evidence="2 6" id="KW-0032">Aminotransferase</keyword>
<dbReference type="InterPro" id="IPR015421">
    <property type="entry name" value="PyrdxlP-dep_Trfase_major"/>
</dbReference>
<reference evidence="7 8" key="1">
    <citation type="submission" date="2020-08" db="EMBL/GenBank/DDBJ databases">
        <title>Novel species isolated from subtropical streams in China.</title>
        <authorList>
            <person name="Lu H."/>
        </authorList>
    </citation>
    <scope>NUCLEOTIDE SEQUENCE [LARGE SCALE GENOMIC DNA]</scope>
    <source>
        <strain evidence="7 8">FT31W</strain>
    </source>
</reference>
<dbReference type="CDD" id="cd00610">
    <property type="entry name" value="OAT_like"/>
    <property type="match status" value="1"/>
</dbReference>
<dbReference type="InterPro" id="IPR049704">
    <property type="entry name" value="Aminotrans_3_PPA_site"/>
</dbReference>
<feature type="modified residue" description="N6-(pyridoxal phosphate)lysine" evidence="6">
    <location>
        <position position="248"/>
    </location>
</feature>
<comment type="miscellaneous">
    <text evidence="6">May also have succinyldiaminopimelate aminotransferase activity, thus carrying out the corresponding step in lysine biosynthesis.</text>
</comment>
<accession>A0ABR6YRK0</accession>
<dbReference type="InterPro" id="IPR050103">
    <property type="entry name" value="Class-III_PLP-dep_AT"/>
</dbReference>
<comment type="subcellular location">
    <subcellularLocation>
        <location evidence="6">Cytoplasm</location>
    </subcellularLocation>
</comment>
<keyword evidence="6" id="KW-0963">Cytoplasm</keyword>
<comment type="similarity">
    <text evidence="6">Belongs to the class-III pyridoxal-phosphate-dependent aminotransferase family. ArgD subfamily.</text>
</comment>
<feature type="binding site" evidence="6">
    <location>
        <position position="137"/>
    </location>
    <ligand>
        <name>N(2)-acetyl-L-ornithine</name>
        <dbReference type="ChEBI" id="CHEBI:57805"/>
    </ligand>
</feature>
<feature type="binding site" evidence="6">
    <location>
        <begin position="102"/>
        <end position="103"/>
    </location>
    <ligand>
        <name>pyridoxal 5'-phosphate</name>
        <dbReference type="ChEBI" id="CHEBI:597326"/>
    </ligand>
</feature>
<evidence type="ECO:0000256" key="6">
    <source>
        <dbReference type="HAMAP-Rule" id="MF_01107"/>
    </source>
</evidence>
<dbReference type="PANTHER" id="PTHR11986:SF79">
    <property type="entry name" value="ACETYLORNITHINE AMINOTRANSFERASE, MITOCHONDRIAL"/>
    <property type="match status" value="1"/>
</dbReference>
<evidence type="ECO:0000313" key="7">
    <source>
        <dbReference type="EMBL" id="MBC3886529.1"/>
    </source>
</evidence>
<dbReference type="PIRSF" id="PIRSF000521">
    <property type="entry name" value="Transaminase_4ab_Lys_Orn"/>
    <property type="match status" value="1"/>
</dbReference>
<keyword evidence="4 6" id="KW-0808">Transferase</keyword>
<feature type="binding site" evidence="6">
    <location>
        <position position="134"/>
    </location>
    <ligand>
        <name>pyridoxal 5'-phosphate</name>
        <dbReference type="ChEBI" id="CHEBI:597326"/>
    </ligand>
</feature>
<protein>
    <recommendedName>
        <fullName evidence="6">Acetylornithine aminotransferase</fullName>
        <shortName evidence="6">ACOAT</shortName>
        <ecNumber evidence="6">2.6.1.11</ecNumber>
    </recommendedName>
</protein>
<evidence type="ECO:0000313" key="8">
    <source>
        <dbReference type="Proteomes" id="UP000613113"/>
    </source>
</evidence>